<dbReference type="STRING" id="993073.AS029_16300"/>
<evidence type="ECO:0000313" key="3">
    <source>
        <dbReference type="Proteomes" id="UP000183203"/>
    </source>
</evidence>
<feature type="signal peptide" evidence="1">
    <location>
        <begin position="1"/>
        <end position="30"/>
    </location>
</feature>
<organism evidence="2 3">
    <name type="scientific">Microbacterium enclense</name>
    <dbReference type="NCBI Taxonomy" id="993073"/>
    <lineage>
        <taxon>Bacteria</taxon>
        <taxon>Bacillati</taxon>
        <taxon>Actinomycetota</taxon>
        <taxon>Actinomycetes</taxon>
        <taxon>Micrococcales</taxon>
        <taxon>Microbacteriaceae</taxon>
        <taxon>Microbacterium</taxon>
    </lineage>
</organism>
<reference evidence="2 3" key="1">
    <citation type="submission" date="2016-09" db="EMBL/GenBank/DDBJ databases">
        <authorList>
            <person name="Capua I."/>
            <person name="De Benedictis P."/>
            <person name="Joannis T."/>
            <person name="Lombin L.H."/>
            <person name="Cattoli G."/>
        </authorList>
    </citation>
    <scope>NUCLEOTIDE SEQUENCE [LARGE SCALE GENOMIC DNA]</scope>
    <source>
        <strain evidence="2 3">NIO-1002</strain>
    </source>
</reference>
<dbReference type="NCBIfam" id="NF045728">
    <property type="entry name" value="glycosyl_F510_1955"/>
    <property type="match status" value="1"/>
</dbReference>
<dbReference type="SUPFAM" id="SSF110296">
    <property type="entry name" value="Oligoxyloglucan reducing end-specific cellobiohydrolase"/>
    <property type="match status" value="1"/>
</dbReference>
<dbReference type="InterPro" id="IPR015943">
    <property type="entry name" value="WD40/YVTN_repeat-like_dom_sf"/>
</dbReference>
<dbReference type="Proteomes" id="UP000183203">
    <property type="component" value="Unassembled WGS sequence"/>
</dbReference>
<sequence>MQHHHTNLTAPGSRTRALSLATLVPMVALALAGCASSPSLTGDDHPEQPLTHVHGIVDDPATDGFLIGTHEGIFTVTRDGELGARLAKTDFDAMGLTVLDDTLVASGHPGRTTPPELGAPNLGIIRSSDNGQSWQPTAFTGEKDFHALAADPRGTLYGVATDANEMLTSTDGGFSWQPTGAPVYAMSLAVDAAGRVMASTADGLLVSTDRAATFQAWPDAPLLAGLSASPDHNRVVGIGTQGRIWATTAGAQNWFEVGTIHGTAQAVTITNNGDILVVDDSGLSLIPYQQ</sequence>
<dbReference type="RefSeq" id="WP_074615985.1">
    <property type="nucleotide sequence ID" value="NZ_FMYG01000011.1"/>
</dbReference>
<evidence type="ECO:0008006" key="4">
    <source>
        <dbReference type="Google" id="ProtNLM"/>
    </source>
</evidence>
<protein>
    <recommendedName>
        <fullName evidence="4">Exo-alpha-sialidase</fullName>
    </recommendedName>
</protein>
<keyword evidence="1" id="KW-0732">Signal</keyword>
<gene>
    <name evidence="2" type="ORF">SAMN05216418_0136</name>
</gene>
<dbReference type="AlphaFoldDB" id="A0A1G6RHB2"/>
<dbReference type="InterPro" id="IPR054817">
    <property type="entry name" value="Glycosyl_F510_1955-like"/>
</dbReference>
<name>A0A1G6RHB2_9MICO</name>
<proteinExistence type="predicted"/>
<evidence type="ECO:0000313" key="2">
    <source>
        <dbReference type="EMBL" id="SDD04022.1"/>
    </source>
</evidence>
<accession>A0A1G6RHB2</accession>
<feature type="chain" id="PRO_5010299681" description="Exo-alpha-sialidase" evidence="1">
    <location>
        <begin position="31"/>
        <end position="290"/>
    </location>
</feature>
<dbReference type="CDD" id="cd15482">
    <property type="entry name" value="Sialidase_non-viral"/>
    <property type="match status" value="1"/>
</dbReference>
<dbReference type="EMBL" id="FMYG01000011">
    <property type="protein sequence ID" value="SDD04022.1"/>
    <property type="molecule type" value="Genomic_DNA"/>
</dbReference>
<dbReference type="Gene3D" id="2.130.10.10">
    <property type="entry name" value="YVTN repeat-like/Quinoprotein amine dehydrogenase"/>
    <property type="match status" value="1"/>
</dbReference>
<evidence type="ECO:0000256" key="1">
    <source>
        <dbReference type="SAM" id="SignalP"/>
    </source>
</evidence>